<gene>
    <name evidence="5" type="ORF">PAC_12072</name>
</gene>
<dbReference type="AlphaFoldDB" id="A0A1L7XAY2"/>
<dbReference type="CDD" id="cd14688">
    <property type="entry name" value="bZIP_YAP"/>
    <property type="match status" value="1"/>
</dbReference>
<keyword evidence="2" id="KW-0539">Nucleus</keyword>
<evidence type="ECO:0000259" key="4">
    <source>
        <dbReference type="PROSITE" id="PS00036"/>
    </source>
</evidence>
<keyword evidence="6" id="KW-1185">Reference proteome</keyword>
<dbReference type="STRING" id="576137.A0A1L7XAY2"/>
<dbReference type="GO" id="GO:0000976">
    <property type="term" value="F:transcription cis-regulatory region binding"/>
    <property type="evidence" value="ECO:0007669"/>
    <property type="project" value="InterPro"/>
</dbReference>
<proteinExistence type="predicted"/>
<dbReference type="GO" id="GO:0001228">
    <property type="term" value="F:DNA-binding transcription activator activity, RNA polymerase II-specific"/>
    <property type="evidence" value="ECO:0007669"/>
    <property type="project" value="TreeGrafter"/>
</dbReference>
<dbReference type="InterPro" id="IPR046347">
    <property type="entry name" value="bZIP_sf"/>
</dbReference>
<feature type="region of interest" description="Disordered" evidence="3">
    <location>
        <begin position="310"/>
        <end position="336"/>
    </location>
</feature>
<accession>A0A1L7XAY2</accession>
<feature type="domain" description="BZIP" evidence="4">
    <location>
        <begin position="69"/>
        <end position="83"/>
    </location>
</feature>
<dbReference type="PANTHER" id="PTHR40621:SF9">
    <property type="entry name" value="MEAB PROTEIN"/>
    <property type="match status" value="1"/>
</dbReference>
<dbReference type="PROSITE" id="PS00036">
    <property type="entry name" value="BZIP_BASIC"/>
    <property type="match status" value="1"/>
</dbReference>
<evidence type="ECO:0000313" key="5">
    <source>
        <dbReference type="EMBL" id="CZR62175.1"/>
    </source>
</evidence>
<dbReference type="EMBL" id="FJOG01000020">
    <property type="protein sequence ID" value="CZR62175.1"/>
    <property type="molecule type" value="Genomic_DNA"/>
</dbReference>
<dbReference type="Proteomes" id="UP000184330">
    <property type="component" value="Unassembled WGS sequence"/>
</dbReference>
<comment type="subcellular location">
    <subcellularLocation>
        <location evidence="1">Nucleus</location>
    </subcellularLocation>
</comment>
<dbReference type="InterPro" id="IPR050936">
    <property type="entry name" value="AP-1-like"/>
</dbReference>
<organism evidence="5 6">
    <name type="scientific">Phialocephala subalpina</name>
    <dbReference type="NCBI Taxonomy" id="576137"/>
    <lineage>
        <taxon>Eukaryota</taxon>
        <taxon>Fungi</taxon>
        <taxon>Dikarya</taxon>
        <taxon>Ascomycota</taxon>
        <taxon>Pezizomycotina</taxon>
        <taxon>Leotiomycetes</taxon>
        <taxon>Helotiales</taxon>
        <taxon>Mollisiaceae</taxon>
        <taxon>Phialocephala</taxon>
        <taxon>Phialocephala fortinii species complex</taxon>
    </lineage>
</organism>
<reference evidence="5 6" key="1">
    <citation type="submission" date="2016-03" db="EMBL/GenBank/DDBJ databases">
        <authorList>
            <person name="Ploux O."/>
        </authorList>
    </citation>
    <scope>NUCLEOTIDE SEQUENCE [LARGE SCALE GENOMIC DNA]</scope>
    <source>
        <strain evidence="5 6">UAMH 11012</strain>
    </source>
</reference>
<feature type="region of interest" description="Disordered" evidence="3">
    <location>
        <begin position="153"/>
        <end position="220"/>
    </location>
</feature>
<dbReference type="InterPro" id="IPR004827">
    <property type="entry name" value="bZIP"/>
</dbReference>
<feature type="compositionally biased region" description="Low complexity" evidence="3">
    <location>
        <begin position="176"/>
        <end position="186"/>
    </location>
</feature>
<dbReference type="PANTHER" id="PTHR40621">
    <property type="entry name" value="TRANSCRIPTION FACTOR KAPC-RELATED"/>
    <property type="match status" value="1"/>
</dbReference>
<dbReference type="Gene3D" id="1.20.5.170">
    <property type="match status" value="1"/>
</dbReference>
<evidence type="ECO:0000256" key="2">
    <source>
        <dbReference type="ARBA" id="ARBA00023242"/>
    </source>
</evidence>
<feature type="compositionally biased region" description="Low complexity" evidence="3">
    <location>
        <begin position="311"/>
        <end position="336"/>
    </location>
</feature>
<feature type="region of interest" description="Disordered" evidence="3">
    <location>
        <begin position="38"/>
        <end position="60"/>
    </location>
</feature>
<sequence>MGRDNILSVMRGEISRTGTSAMGASGVNDRVGAYSMHETVEQSASADPGTPVAKSKGGRKPIYTSLEQKKQRNRDSQAAFRERRREYISELEKIVQEQKEKLQTSETAQISSKDECLMLKYKNSLLERILLEKGIDVNAELNRTLEFPPRLPAKMKRKHRDHSHDTPSHHKQARISSRSSHTHSCCHGGGSHSGSGMDYHPVQAPSNRQSRHYSPNTGRVHKHARMTPQIFTHPKHSLGKYSPLPPIQHIKELSDPRLIRTYSTRYACHCIGRRLSHHKRIHRPLHPHLSTRQATPSPFQIAYAECPNPLPLSTSNLPSDHTSPTTTTTHSASSPPEILDQNQAAQALAQIQSQSLKTFDFDFQFDPSASYAEILGAEKASGFDMDLEFLSSLQA</sequence>
<feature type="compositionally biased region" description="Polar residues" evidence="3">
    <location>
        <begin position="204"/>
        <end position="217"/>
    </location>
</feature>
<evidence type="ECO:0000256" key="1">
    <source>
        <dbReference type="ARBA" id="ARBA00004123"/>
    </source>
</evidence>
<dbReference type="OrthoDB" id="2285533at2759"/>
<name>A0A1L7XAY2_9HELO</name>
<dbReference type="SUPFAM" id="SSF57959">
    <property type="entry name" value="Leucine zipper domain"/>
    <property type="match status" value="1"/>
</dbReference>
<protein>
    <recommendedName>
        <fullName evidence="4">BZIP domain-containing protein</fullName>
    </recommendedName>
</protein>
<evidence type="ECO:0000313" key="6">
    <source>
        <dbReference type="Proteomes" id="UP000184330"/>
    </source>
</evidence>
<evidence type="ECO:0000256" key="3">
    <source>
        <dbReference type="SAM" id="MobiDB-lite"/>
    </source>
</evidence>
<dbReference type="GO" id="GO:0090575">
    <property type="term" value="C:RNA polymerase II transcription regulator complex"/>
    <property type="evidence" value="ECO:0007669"/>
    <property type="project" value="TreeGrafter"/>
</dbReference>